<name>A3IQJ0_9CHRO</name>
<dbReference type="AlphaFoldDB" id="A3IQJ0"/>
<organism evidence="1 2">
    <name type="scientific">Crocosphaera chwakensis CCY0110</name>
    <dbReference type="NCBI Taxonomy" id="391612"/>
    <lineage>
        <taxon>Bacteria</taxon>
        <taxon>Bacillati</taxon>
        <taxon>Cyanobacteriota</taxon>
        <taxon>Cyanophyceae</taxon>
        <taxon>Oscillatoriophycideae</taxon>
        <taxon>Chroococcales</taxon>
        <taxon>Aphanothecaceae</taxon>
        <taxon>Crocosphaera</taxon>
        <taxon>Crocosphaera chwakensis</taxon>
    </lineage>
</organism>
<proteinExistence type="predicted"/>
<evidence type="ECO:0000313" key="1">
    <source>
        <dbReference type="EMBL" id="EAZ91265.1"/>
    </source>
</evidence>
<gene>
    <name evidence="1" type="ORF">CY0110_11597</name>
</gene>
<reference evidence="1 2" key="1">
    <citation type="submission" date="2007-03" db="EMBL/GenBank/DDBJ databases">
        <authorList>
            <person name="Stal L."/>
            <person name="Ferriera S."/>
            <person name="Johnson J."/>
            <person name="Kravitz S."/>
            <person name="Beeson K."/>
            <person name="Sutton G."/>
            <person name="Rogers Y.-H."/>
            <person name="Friedman R."/>
            <person name="Frazier M."/>
            <person name="Venter J.C."/>
        </authorList>
    </citation>
    <scope>NUCLEOTIDE SEQUENCE [LARGE SCALE GENOMIC DNA]</scope>
    <source>
        <strain evidence="1 2">CCY0110</strain>
    </source>
</reference>
<dbReference type="EMBL" id="AAXW01000015">
    <property type="protein sequence ID" value="EAZ91265.1"/>
    <property type="molecule type" value="Genomic_DNA"/>
</dbReference>
<keyword evidence="2" id="KW-1185">Reference proteome</keyword>
<protein>
    <submittedName>
        <fullName evidence="1">Uncharacterized protein</fullName>
    </submittedName>
</protein>
<dbReference type="eggNOG" id="ENOG502ZU5B">
    <property type="taxonomic scope" value="Bacteria"/>
</dbReference>
<evidence type="ECO:0000313" key="2">
    <source>
        <dbReference type="Proteomes" id="UP000003781"/>
    </source>
</evidence>
<dbReference type="Proteomes" id="UP000003781">
    <property type="component" value="Unassembled WGS sequence"/>
</dbReference>
<dbReference type="RefSeq" id="WP_008275656.1">
    <property type="nucleotide sequence ID" value="NZ_AAXW01000015.1"/>
</dbReference>
<comment type="caution">
    <text evidence="1">The sequence shown here is derived from an EMBL/GenBank/DDBJ whole genome shotgun (WGS) entry which is preliminary data.</text>
</comment>
<sequence length="88" mass="9301">MSQLRITDLDFHEEGILENEEIRGSFSFSNPSSGFFRVAFDFSQSSIIGDLSGEAGAGFGAAIALALGKNITIEIDTGVSSDSGLFSF</sequence>
<accession>A3IQJ0</accession>